<proteinExistence type="predicted"/>
<reference evidence="1" key="1">
    <citation type="journal article" date="2020" name="Nat. Genet.">
        <title>Genomic diversifications of five Gossypium allopolyploid species and their impact on cotton improvement.</title>
        <authorList>
            <person name="Chen Z.J."/>
            <person name="Sreedasyam A."/>
            <person name="Ando A."/>
            <person name="Song Q."/>
            <person name="De Santiago L.M."/>
            <person name="Hulse-Kemp A.M."/>
            <person name="Ding M."/>
            <person name="Ye W."/>
            <person name="Kirkbride R.C."/>
            <person name="Jenkins J."/>
            <person name="Plott C."/>
            <person name="Lovell J."/>
            <person name="Lin Y.M."/>
            <person name="Vaughn R."/>
            <person name="Liu B."/>
            <person name="Simpson S."/>
            <person name="Scheffler B.E."/>
            <person name="Wen L."/>
            <person name="Saski C.A."/>
            <person name="Grover C.E."/>
            <person name="Hu G."/>
            <person name="Conover J.L."/>
            <person name="Carlson J.W."/>
            <person name="Shu S."/>
            <person name="Boston L.B."/>
            <person name="Williams M."/>
            <person name="Peterson D.G."/>
            <person name="McGee K."/>
            <person name="Jones D.C."/>
            <person name="Wendel J.F."/>
            <person name="Stelly D.M."/>
            <person name="Grimwood J."/>
            <person name="Schmutz J."/>
        </authorList>
    </citation>
    <scope>NUCLEOTIDE SEQUENCE [LARGE SCALE GENOMIC DNA]</scope>
    <source>
        <strain evidence="1">cv. TM-1</strain>
    </source>
</reference>
<protein>
    <submittedName>
        <fullName evidence="2">Uncharacterized protein</fullName>
    </submittedName>
</protein>
<dbReference type="AlphaFoldDB" id="A0A1U8LBH6"/>
<keyword evidence="1" id="KW-1185">Reference proteome</keyword>
<dbReference type="Proteomes" id="UP000818029">
    <property type="component" value="Chromosome D07"/>
</dbReference>
<gene>
    <name evidence="2" type="primary">LOC107925753</name>
</gene>
<sequence>MSRHLESTNRAVMALLQPFSDAIAMENMKARHPRRFKSNPLFLQAHHAVLLLTIFYFEPLQHLSNRGLSSGYHAVVIAFELRLRYGQSSCGHQRLLVGLPGSHKYHRLKMQGFTVISSAQRPIHKSESTFHDFLKDPLTICIGWVDSEPRERGSKNLAKHAAVLQMGETETKG</sequence>
<name>A0A1U8LBH6_GOSHI</name>
<organism evidence="1 2">
    <name type="scientific">Gossypium hirsutum</name>
    <name type="common">Upland cotton</name>
    <name type="synonym">Gossypium mexicanum</name>
    <dbReference type="NCBI Taxonomy" id="3635"/>
    <lineage>
        <taxon>Eukaryota</taxon>
        <taxon>Viridiplantae</taxon>
        <taxon>Streptophyta</taxon>
        <taxon>Embryophyta</taxon>
        <taxon>Tracheophyta</taxon>
        <taxon>Spermatophyta</taxon>
        <taxon>Magnoliopsida</taxon>
        <taxon>eudicotyledons</taxon>
        <taxon>Gunneridae</taxon>
        <taxon>Pentapetalae</taxon>
        <taxon>rosids</taxon>
        <taxon>malvids</taxon>
        <taxon>Malvales</taxon>
        <taxon>Malvaceae</taxon>
        <taxon>Malvoideae</taxon>
        <taxon>Gossypium</taxon>
    </lineage>
</organism>
<dbReference type="GeneID" id="107925753"/>
<accession>A0A1U8LBH6</accession>
<dbReference type="RefSeq" id="XP_016711965.1">
    <property type="nucleotide sequence ID" value="XM_016856476.2"/>
</dbReference>
<evidence type="ECO:0000313" key="1">
    <source>
        <dbReference type="Proteomes" id="UP000818029"/>
    </source>
</evidence>
<dbReference type="PaxDb" id="3635-A0A1U8LBH6"/>
<evidence type="ECO:0000313" key="2">
    <source>
        <dbReference type="RefSeq" id="XP_016711965.1"/>
    </source>
</evidence>
<reference evidence="2" key="2">
    <citation type="submission" date="2025-08" db="UniProtKB">
        <authorList>
            <consortium name="RefSeq"/>
        </authorList>
    </citation>
    <scope>IDENTIFICATION</scope>
</reference>
<dbReference type="KEGG" id="ghi:107925753"/>